<reference evidence="2 3" key="1">
    <citation type="submission" date="2019-10" db="EMBL/GenBank/DDBJ databases">
        <title>Two novel species isolated from a subtropical stream in China.</title>
        <authorList>
            <person name="Lu H."/>
        </authorList>
    </citation>
    <scope>NUCLEOTIDE SEQUENCE [LARGE SCALE GENOMIC DNA]</scope>
    <source>
        <strain evidence="2 3">FT29W</strain>
    </source>
</reference>
<gene>
    <name evidence="2" type="ORF">GEV02_15845</name>
</gene>
<dbReference type="AlphaFoldDB" id="A0A6A7N3L9"/>
<evidence type="ECO:0000313" key="3">
    <source>
        <dbReference type="Proteomes" id="UP000440498"/>
    </source>
</evidence>
<keyword evidence="3" id="KW-1185">Reference proteome</keyword>
<protein>
    <submittedName>
        <fullName evidence="2">Uncharacterized protein</fullName>
    </submittedName>
</protein>
<organism evidence="2 3">
    <name type="scientific">Rugamonas aquatica</name>
    <dbReference type="NCBI Taxonomy" id="2743357"/>
    <lineage>
        <taxon>Bacteria</taxon>
        <taxon>Pseudomonadati</taxon>
        <taxon>Pseudomonadota</taxon>
        <taxon>Betaproteobacteria</taxon>
        <taxon>Burkholderiales</taxon>
        <taxon>Oxalobacteraceae</taxon>
        <taxon>Telluria group</taxon>
        <taxon>Rugamonas</taxon>
    </lineage>
</organism>
<keyword evidence="1" id="KW-0175">Coiled coil</keyword>
<name>A0A6A7N3L9_9BURK</name>
<evidence type="ECO:0000313" key="2">
    <source>
        <dbReference type="EMBL" id="MQA39625.1"/>
    </source>
</evidence>
<accession>A0A6A7N3L9</accession>
<dbReference type="Proteomes" id="UP000440498">
    <property type="component" value="Unassembled WGS sequence"/>
</dbReference>
<evidence type="ECO:0000256" key="1">
    <source>
        <dbReference type="SAM" id="Coils"/>
    </source>
</evidence>
<sequence length="125" mass="13458">MTASTKPYAVTINEHSSTAFAQAAALIRQGYVFTEAPPVIYEINGQASINLVLGAPTPYAIKAAEATIKLYTDLAEAADQRQVEAAARLTAEAVEKQQKKAALDAQIDEQTKALRKLRDQAAKLK</sequence>
<feature type="coiled-coil region" evidence="1">
    <location>
        <begin position="61"/>
        <end position="120"/>
    </location>
</feature>
<dbReference type="RefSeq" id="WP_152838896.1">
    <property type="nucleotide sequence ID" value="NZ_WHUG01000005.1"/>
</dbReference>
<dbReference type="EMBL" id="WHUG01000005">
    <property type="protein sequence ID" value="MQA39625.1"/>
    <property type="molecule type" value="Genomic_DNA"/>
</dbReference>
<proteinExistence type="predicted"/>
<comment type="caution">
    <text evidence="2">The sequence shown here is derived from an EMBL/GenBank/DDBJ whole genome shotgun (WGS) entry which is preliminary data.</text>
</comment>